<dbReference type="STRING" id="1464122.SAMN05421737_11320"/>
<keyword evidence="1" id="KW-1133">Transmembrane helix</keyword>
<feature type="transmembrane region" description="Helical" evidence="1">
    <location>
        <begin position="109"/>
        <end position="127"/>
    </location>
</feature>
<keyword evidence="1" id="KW-0812">Transmembrane</keyword>
<gene>
    <name evidence="2" type="ORF">SAMN05421737_11320</name>
</gene>
<dbReference type="PANTHER" id="PTHR37814:SF1">
    <property type="entry name" value="MEMBRANE PROTEIN"/>
    <property type="match status" value="1"/>
</dbReference>
<evidence type="ECO:0000313" key="3">
    <source>
        <dbReference type="Proteomes" id="UP000242662"/>
    </source>
</evidence>
<keyword evidence="1" id="KW-0472">Membrane</keyword>
<evidence type="ECO:0000256" key="1">
    <source>
        <dbReference type="SAM" id="Phobius"/>
    </source>
</evidence>
<feature type="transmembrane region" description="Helical" evidence="1">
    <location>
        <begin position="34"/>
        <end position="57"/>
    </location>
</feature>
<reference evidence="3" key="1">
    <citation type="submission" date="2016-09" db="EMBL/GenBank/DDBJ databases">
        <authorList>
            <person name="Varghese N."/>
            <person name="Submissions S."/>
        </authorList>
    </citation>
    <scope>NUCLEOTIDE SEQUENCE [LARGE SCALE GENOMIC DNA]</scope>
    <source>
        <strain evidence="3">25nlg</strain>
    </source>
</reference>
<protein>
    <submittedName>
        <fullName evidence="2">Uncharacterized membrane protein YkvI</fullName>
    </submittedName>
</protein>
<keyword evidence="3" id="KW-1185">Reference proteome</keyword>
<feature type="transmembrane region" description="Helical" evidence="1">
    <location>
        <begin position="287"/>
        <end position="309"/>
    </location>
</feature>
<dbReference type="Proteomes" id="UP000242662">
    <property type="component" value="Unassembled WGS sequence"/>
</dbReference>
<accession>A0A1G6NNL9</accession>
<organism evidence="2 3">
    <name type="scientific">Shouchella lonarensis</name>
    <dbReference type="NCBI Taxonomy" id="1464122"/>
    <lineage>
        <taxon>Bacteria</taxon>
        <taxon>Bacillati</taxon>
        <taxon>Bacillota</taxon>
        <taxon>Bacilli</taxon>
        <taxon>Bacillales</taxon>
        <taxon>Bacillaceae</taxon>
        <taxon>Shouchella</taxon>
    </lineage>
</organism>
<feature type="transmembrane region" description="Helical" evidence="1">
    <location>
        <begin position="176"/>
        <end position="194"/>
    </location>
</feature>
<feature type="transmembrane region" description="Helical" evidence="1">
    <location>
        <begin position="139"/>
        <end position="156"/>
    </location>
</feature>
<feature type="transmembrane region" description="Helical" evidence="1">
    <location>
        <begin position="206"/>
        <end position="222"/>
    </location>
</feature>
<evidence type="ECO:0000313" key="2">
    <source>
        <dbReference type="EMBL" id="SDC69349.1"/>
    </source>
</evidence>
<dbReference type="RefSeq" id="WP_090776579.1">
    <property type="nucleotide sequence ID" value="NZ_FMYM01000013.1"/>
</dbReference>
<proteinExistence type="predicted"/>
<feature type="transmembrane region" description="Helical" evidence="1">
    <location>
        <begin position="250"/>
        <end position="275"/>
    </location>
</feature>
<dbReference type="EMBL" id="FMYM01000013">
    <property type="protein sequence ID" value="SDC69349.1"/>
    <property type="molecule type" value="Genomic_DNA"/>
</dbReference>
<sequence length="342" mass="38101">MWGRGLKWMFLIVGTIIGAGYASGREIWAFFGDQSGVAIILFAVLFMVSSYVILHIAKKEKTSHYLPVLKTLLGKRLATLYDFMVMLYLFSVTIIMLAGSGVTLEVYHIPYWLGIVMNSGLVVVMFLRDTSGMAKMNAYLIPVLILCLIAVLYVYQTSIGFPITFDWSRQQNWSSALTFTSLNILPIIAVLGAIGGQIKHKGEIHIASIGSAFILGVISYLYNESLLSIAHEIRFYEIPLFAILQTFPSYMVFAISLLLWLAIYTTATAGVFGLITRLRAFIDGPGWLLALFLVACMAPLTMFGFSTLISVLYPLYGVLNLYVLVSLVLYPILKHPATRRKE</sequence>
<name>A0A1G6NNL9_9BACI</name>
<dbReference type="InterPro" id="IPR038728">
    <property type="entry name" value="YkvI-like"/>
</dbReference>
<feature type="transmembrane region" description="Helical" evidence="1">
    <location>
        <begin position="78"/>
        <end position="97"/>
    </location>
</feature>
<dbReference type="OrthoDB" id="4424890at2"/>
<dbReference type="PANTHER" id="PTHR37814">
    <property type="entry name" value="CONSERVED MEMBRANE PROTEIN"/>
    <property type="match status" value="1"/>
</dbReference>
<feature type="transmembrane region" description="Helical" evidence="1">
    <location>
        <begin position="315"/>
        <end position="333"/>
    </location>
</feature>
<dbReference type="AlphaFoldDB" id="A0A1G6NNL9"/>